<gene>
    <name evidence="3" type="ORF">L211DRAFT_836916</name>
</gene>
<dbReference type="InterPro" id="IPR007361">
    <property type="entry name" value="DUF427"/>
</dbReference>
<reference evidence="3 4" key="1">
    <citation type="journal article" date="2018" name="Nat. Ecol. Evol.">
        <title>Pezizomycetes genomes reveal the molecular basis of ectomycorrhizal truffle lifestyle.</title>
        <authorList>
            <person name="Murat C."/>
            <person name="Payen T."/>
            <person name="Noel B."/>
            <person name="Kuo A."/>
            <person name="Morin E."/>
            <person name="Chen J."/>
            <person name="Kohler A."/>
            <person name="Krizsan K."/>
            <person name="Balestrini R."/>
            <person name="Da Silva C."/>
            <person name="Montanini B."/>
            <person name="Hainaut M."/>
            <person name="Levati E."/>
            <person name="Barry K.W."/>
            <person name="Belfiori B."/>
            <person name="Cichocki N."/>
            <person name="Clum A."/>
            <person name="Dockter R.B."/>
            <person name="Fauchery L."/>
            <person name="Guy J."/>
            <person name="Iotti M."/>
            <person name="Le Tacon F."/>
            <person name="Lindquist E.A."/>
            <person name="Lipzen A."/>
            <person name="Malagnac F."/>
            <person name="Mello A."/>
            <person name="Molinier V."/>
            <person name="Miyauchi S."/>
            <person name="Poulain J."/>
            <person name="Riccioni C."/>
            <person name="Rubini A."/>
            <person name="Sitrit Y."/>
            <person name="Splivallo R."/>
            <person name="Traeger S."/>
            <person name="Wang M."/>
            <person name="Zifcakova L."/>
            <person name="Wipf D."/>
            <person name="Zambonelli A."/>
            <person name="Paolocci F."/>
            <person name="Nowrousian M."/>
            <person name="Ottonello S."/>
            <person name="Baldrian P."/>
            <person name="Spatafora J.W."/>
            <person name="Henrissat B."/>
            <person name="Nagy L.G."/>
            <person name="Aury J.M."/>
            <person name="Wincker P."/>
            <person name="Grigoriev I.V."/>
            <person name="Bonfante P."/>
            <person name="Martin F.M."/>
        </authorList>
    </citation>
    <scope>NUCLEOTIDE SEQUENCE [LARGE SCALE GENOMIC DNA]</scope>
    <source>
        <strain evidence="3 4">ATCC MYA-4762</strain>
    </source>
</reference>
<dbReference type="AlphaFoldDB" id="A0A3N4LQ79"/>
<protein>
    <recommendedName>
        <fullName evidence="2">DUF427 domain-containing protein</fullName>
    </recommendedName>
</protein>
<organism evidence="3 4">
    <name type="scientific">Terfezia boudieri ATCC MYA-4762</name>
    <dbReference type="NCBI Taxonomy" id="1051890"/>
    <lineage>
        <taxon>Eukaryota</taxon>
        <taxon>Fungi</taxon>
        <taxon>Dikarya</taxon>
        <taxon>Ascomycota</taxon>
        <taxon>Pezizomycotina</taxon>
        <taxon>Pezizomycetes</taxon>
        <taxon>Pezizales</taxon>
        <taxon>Pezizaceae</taxon>
        <taxon>Terfezia</taxon>
    </lineage>
</organism>
<dbReference type="Pfam" id="PF04248">
    <property type="entry name" value="NTP_transf_9"/>
    <property type="match status" value="1"/>
</dbReference>
<accession>A0A3N4LQ79</accession>
<dbReference type="Proteomes" id="UP000267821">
    <property type="component" value="Unassembled WGS sequence"/>
</dbReference>
<feature type="region of interest" description="Disordered" evidence="1">
    <location>
        <begin position="106"/>
        <end position="127"/>
    </location>
</feature>
<feature type="compositionally biased region" description="Low complexity" evidence="1">
    <location>
        <begin position="115"/>
        <end position="127"/>
    </location>
</feature>
<evidence type="ECO:0000256" key="1">
    <source>
        <dbReference type="SAM" id="MobiDB-lite"/>
    </source>
</evidence>
<feature type="domain" description="DUF427" evidence="2">
    <location>
        <begin position="5"/>
        <end position="85"/>
    </location>
</feature>
<dbReference type="Gene3D" id="2.170.150.40">
    <property type="entry name" value="Domain of unknown function (DUF427)"/>
    <property type="match status" value="1"/>
</dbReference>
<evidence type="ECO:0000313" key="4">
    <source>
        <dbReference type="Proteomes" id="UP000267821"/>
    </source>
</evidence>
<keyword evidence="4" id="KW-1185">Reference proteome</keyword>
<dbReference type="InterPro" id="IPR038694">
    <property type="entry name" value="DUF427_sf"/>
</dbReference>
<evidence type="ECO:0000259" key="2">
    <source>
        <dbReference type="Pfam" id="PF04248"/>
    </source>
</evidence>
<proteinExistence type="predicted"/>
<dbReference type="OrthoDB" id="18996at2759"/>
<sequence length="192" mass="21302">MPWATAKVKGVVIAETDFPQVVGGDVYFPPECVKWEYLQDANQQKKGSQRQFNLCVNGTTVTEAAWCHPDPPRKLGSVKNHIAFVGMAPVMIMYRKNFRYARSDDSHSDAGSIHTVSSTPNTSMPTTPTMAYSVPTIQLTYNPSIYDHRNLPVSLCRKGSHCSATSGWKGVGLPTVSETDRYLEVEVGEIRY</sequence>
<dbReference type="EMBL" id="ML121539">
    <property type="protein sequence ID" value="RPB25054.1"/>
    <property type="molecule type" value="Genomic_DNA"/>
</dbReference>
<dbReference type="InParanoid" id="A0A3N4LQ79"/>
<evidence type="ECO:0000313" key="3">
    <source>
        <dbReference type="EMBL" id="RPB25054.1"/>
    </source>
</evidence>
<name>A0A3N4LQ79_9PEZI</name>